<dbReference type="AlphaFoldDB" id="A0A381P9A3"/>
<reference evidence="2" key="1">
    <citation type="submission" date="2018-05" db="EMBL/GenBank/DDBJ databases">
        <authorList>
            <person name="Lanie J.A."/>
            <person name="Ng W.-L."/>
            <person name="Kazmierczak K.M."/>
            <person name="Andrzejewski T.M."/>
            <person name="Davidsen T.M."/>
            <person name="Wayne K.J."/>
            <person name="Tettelin H."/>
            <person name="Glass J.I."/>
            <person name="Rusch D."/>
            <person name="Podicherti R."/>
            <person name="Tsui H.-C.T."/>
            <person name="Winkler M.E."/>
        </authorList>
    </citation>
    <scope>NUCLEOTIDE SEQUENCE</scope>
</reference>
<organism evidence="2">
    <name type="scientific">marine metagenome</name>
    <dbReference type="NCBI Taxonomy" id="408172"/>
    <lineage>
        <taxon>unclassified sequences</taxon>
        <taxon>metagenomes</taxon>
        <taxon>ecological metagenomes</taxon>
    </lineage>
</organism>
<dbReference type="Pfam" id="PF02975">
    <property type="entry name" value="Me-amine-dh_L"/>
    <property type="match status" value="1"/>
</dbReference>
<dbReference type="Gene3D" id="2.60.30.10">
    <property type="entry name" value="Methylamine/Aralkylamine dehydrogenase light chain"/>
    <property type="match status" value="1"/>
</dbReference>
<accession>A0A381P9A3</accession>
<gene>
    <name evidence="2" type="ORF">METZ01_LOCUS16048</name>
</gene>
<name>A0A381P9A3_9ZZZZ</name>
<dbReference type="GO" id="GO:0042597">
    <property type="term" value="C:periplasmic space"/>
    <property type="evidence" value="ECO:0007669"/>
    <property type="project" value="InterPro"/>
</dbReference>
<proteinExistence type="predicted"/>
<protein>
    <recommendedName>
        <fullName evidence="1">Methylamine/Aralkylamine dehydrogenase light chain C-terminal domain-containing protein</fullName>
    </recommendedName>
</protein>
<evidence type="ECO:0000259" key="1">
    <source>
        <dbReference type="Pfam" id="PF02975"/>
    </source>
</evidence>
<dbReference type="GO" id="GO:0016638">
    <property type="term" value="F:oxidoreductase activity, acting on the CH-NH2 group of donors"/>
    <property type="evidence" value="ECO:0007669"/>
    <property type="project" value="InterPro"/>
</dbReference>
<sequence length="133" mass="14659">MSSLPLLPVARSLGAEGITELGDPKSCDYWRYCAIGGTLCACCGGTEKSCPPGTELSLVTWVGTCRNPVDDKDYLISYNDCCGKTVCSRCSCHRSEREKPFYYQPKNSNILWCFGTESQAYHCTIALVKGEYN</sequence>
<dbReference type="InterPro" id="IPR036560">
    <property type="entry name" value="MADH/AADH_L_sf"/>
</dbReference>
<evidence type="ECO:0000313" key="2">
    <source>
        <dbReference type="EMBL" id="SUZ63194.1"/>
    </source>
</evidence>
<dbReference type="SUPFAM" id="SSF57561">
    <property type="entry name" value="Methylamine dehydrogenase, L chain"/>
    <property type="match status" value="1"/>
</dbReference>
<dbReference type="InterPro" id="IPR013504">
    <property type="entry name" value="MADH/AADH_Ltc_C_dom"/>
</dbReference>
<feature type="domain" description="Methylamine/Aralkylamine dehydrogenase light chain C-terminal" evidence="1">
    <location>
        <begin position="22"/>
        <end position="130"/>
    </location>
</feature>
<dbReference type="EMBL" id="UINC01000910">
    <property type="protein sequence ID" value="SUZ63194.1"/>
    <property type="molecule type" value="Genomic_DNA"/>
</dbReference>
<dbReference type="GO" id="GO:0009308">
    <property type="term" value="P:amine metabolic process"/>
    <property type="evidence" value="ECO:0007669"/>
    <property type="project" value="InterPro"/>
</dbReference>